<dbReference type="EMBL" id="JAVHUY010000005">
    <property type="protein sequence ID" value="MDQ7904162.1"/>
    <property type="molecule type" value="Genomic_DNA"/>
</dbReference>
<gene>
    <name evidence="1" type="ORF">RB614_06450</name>
</gene>
<dbReference type="NCBIfam" id="NF033482">
    <property type="entry name" value="RiPP_thiocil"/>
    <property type="match status" value="1"/>
</dbReference>
<evidence type="ECO:0000313" key="2">
    <source>
        <dbReference type="Proteomes" id="UP001230908"/>
    </source>
</evidence>
<accession>A0ABU0ZDY1</accession>
<comment type="caution">
    <text evidence="1">The sequence shown here is derived from an EMBL/GenBank/DDBJ whole genome shotgun (WGS) entry which is preliminary data.</text>
</comment>
<name>A0ABU0ZDY1_9ACTN</name>
<proteinExistence type="predicted"/>
<protein>
    <submittedName>
        <fullName evidence="1">Thiocillin family RiPP</fullName>
    </submittedName>
</protein>
<keyword evidence="2" id="KW-1185">Reference proteome</keyword>
<dbReference type="Proteomes" id="UP001230908">
    <property type="component" value="Unassembled WGS sequence"/>
</dbReference>
<dbReference type="InterPro" id="IPR049803">
    <property type="entry name" value="RiPP_thiocil-like"/>
</dbReference>
<dbReference type="RefSeq" id="WP_308711441.1">
    <property type="nucleotide sequence ID" value="NZ_JAVHUY010000005.1"/>
</dbReference>
<sequence length="112" mass="11761">MAEGYYVLSETERRKFAGIVSKIWSDEAFAERWQNEPFAVLAEHEIEYPKGFPPPLVPEKPSGDLSLESLEEIVAGSEAEGTAGTLGSASSVSCPAGTAACFGSYGSAAAQA</sequence>
<reference evidence="1 2" key="1">
    <citation type="submission" date="2023-08" db="EMBL/GenBank/DDBJ databases">
        <title>Phytohabitans sansha sp. nov., isolated from marine sediment.</title>
        <authorList>
            <person name="Zhao Y."/>
            <person name="Yi K."/>
        </authorList>
    </citation>
    <scope>NUCLEOTIDE SEQUENCE [LARGE SCALE GENOMIC DNA]</scope>
    <source>
        <strain evidence="1 2">ZYX-F-186</strain>
    </source>
</reference>
<evidence type="ECO:0000313" key="1">
    <source>
        <dbReference type="EMBL" id="MDQ7904162.1"/>
    </source>
</evidence>
<organism evidence="1 2">
    <name type="scientific">Phytohabitans maris</name>
    <dbReference type="NCBI Taxonomy" id="3071409"/>
    <lineage>
        <taxon>Bacteria</taxon>
        <taxon>Bacillati</taxon>
        <taxon>Actinomycetota</taxon>
        <taxon>Actinomycetes</taxon>
        <taxon>Micromonosporales</taxon>
        <taxon>Micromonosporaceae</taxon>
    </lineage>
</organism>